<evidence type="ECO:0000256" key="4">
    <source>
        <dbReference type="ARBA" id="ARBA00022737"/>
    </source>
</evidence>
<gene>
    <name evidence="10" type="ORF">CFOL_v3_29130</name>
</gene>
<feature type="domain" description="C2" evidence="9">
    <location>
        <begin position="26"/>
        <end position="141"/>
    </location>
</feature>
<keyword evidence="3 8" id="KW-0812">Transmembrane</keyword>
<dbReference type="PANTHER" id="PTHR31425">
    <property type="entry name" value="PHOSPHORIBOSYLANTHRANILATE TRANSFERASE ISOFORM 1"/>
    <property type="match status" value="1"/>
</dbReference>
<dbReference type="InterPro" id="IPR047255">
    <property type="entry name" value="C2D_MCTP_PRT_plant"/>
</dbReference>
<dbReference type="Gene3D" id="2.60.40.150">
    <property type="entry name" value="C2 domain"/>
    <property type="match status" value="3"/>
</dbReference>
<dbReference type="AlphaFoldDB" id="A0A1Q3CZM1"/>
<evidence type="ECO:0000313" key="11">
    <source>
        <dbReference type="Proteomes" id="UP000187406"/>
    </source>
</evidence>
<evidence type="ECO:0000256" key="3">
    <source>
        <dbReference type="ARBA" id="ARBA00022692"/>
    </source>
</evidence>
<dbReference type="InterPro" id="IPR047258">
    <property type="entry name" value="C2C_MCTP_PRT_plant"/>
</dbReference>
<dbReference type="InterPro" id="IPR047259">
    <property type="entry name" value="QUIRKY-like"/>
</dbReference>
<evidence type="ECO:0000256" key="6">
    <source>
        <dbReference type="ARBA" id="ARBA00022989"/>
    </source>
</evidence>
<dbReference type="OrthoDB" id="67700at2759"/>
<reference evidence="11" key="1">
    <citation type="submission" date="2016-04" db="EMBL/GenBank/DDBJ databases">
        <title>Cephalotus genome sequencing.</title>
        <authorList>
            <person name="Fukushima K."/>
            <person name="Hasebe M."/>
            <person name="Fang X."/>
        </authorList>
    </citation>
    <scope>NUCLEOTIDE SEQUENCE [LARGE SCALE GENOMIC DNA]</scope>
    <source>
        <strain evidence="11">cv. St1</strain>
    </source>
</reference>
<sequence>MPSNPNQSNEYFDLKETKPDIGGGRVAGSRRLTSSFDLVEEMNYLFVKVTKAHNLPPTCNPLVEVKIGNYKGATKHTENHTNPEWNQVFAFNKDRVHATIIEVLVRNKDAASNEIIGCVNSNVADVPRRVIPDSVLAPQWYRLQDKNGVRVSGELMLSLWLGTQADEAFADAWLSDSATVDGEGIINTRAKVYVTPRLWYLRVRVHKAQDLVPRDKNRNPEAFVKAIVGYSAMRSKVSSSKSLDPVWIEDLMFVVDEPFDDPLILSVEDKYGANKEECLGKIVIPLQNVEKRELPVDISPEWYNLERPVVKGEEKKEVKFATKLNMSISLDGGYHVLDESTYYSSDFRSSSKLFWTPVIGVLELGILDAKGLAAMKNKGGCQTTDAYCVAKYGPKWVRTKTIVDSLDPKWNEQYTWEVYDPYTVITIGVFDNVHLQGGDKAAAAKDPRIGKVRVRLSTLVTDRIYTYSYPLLVLQPKGLKKMGEIQLAVRFTCSNYCTLLMTYWKPLLPKMHYTHPLSVYQLDSLRHQAAQLLSSRLGRAEPPLRKEVVDYILDVGSNMWSLRRARANFARIISFFSVLIDAWRGLEKIRSWKNPYITASFLILFEIAVFHPRFMFLMLLYFCSLFGLWRLRKRPRHPPHMDATLSYADTANPDELDEEFDTFPTSKTGEALKARYDRLRHVGGRLIAVVGDLAHQVERIQSLMNWRDPRASAYFVVFCFTTATLVYVFSFKWLLSLLLIYVMRPPRFRVDIPPAPVNFLRRLPARTDSLL</sequence>
<evidence type="ECO:0000256" key="2">
    <source>
        <dbReference type="ARBA" id="ARBA00007923"/>
    </source>
</evidence>
<keyword evidence="11" id="KW-1185">Reference proteome</keyword>
<evidence type="ECO:0000256" key="1">
    <source>
        <dbReference type="ARBA" id="ARBA00004141"/>
    </source>
</evidence>
<keyword evidence="7 8" id="KW-0472">Membrane</keyword>
<dbReference type="InterPro" id="IPR000008">
    <property type="entry name" value="C2_dom"/>
</dbReference>
<dbReference type="InterPro" id="IPR047257">
    <property type="entry name" value="C2B_MCTP_PRT_plant"/>
</dbReference>
<evidence type="ECO:0000256" key="8">
    <source>
        <dbReference type="SAM" id="Phobius"/>
    </source>
</evidence>
<organism evidence="10 11">
    <name type="scientific">Cephalotus follicularis</name>
    <name type="common">Albany pitcher plant</name>
    <dbReference type="NCBI Taxonomy" id="3775"/>
    <lineage>
        <taxon>Eukaryota</taxon>
        <taxon>Viridiplantae</taxon>
        <taxon>Streptophyta</taxon>
        <taxon>Embryophyta</taxon>
        <taxon>Tracheophyta</taxon>
        <taxon>Spermatophyta</taxon>
        <taxon>Magnoliopsida</taxon>
        <taxon>eudicotyledons</taxon>
        <taxon>Gunneridae</taxon>
        <taxon>Pentapetalae</taxon>
        <taxon>rosids</taxon>
        <taxon>fabids</taxon>
        <taxon>Oxalidales</taxon>
        <taxon>Cephalotaceae</taxon>
        <taxon>Cephalotus</taxon>
    </lineage>
</organism>
<evidence type="ECO:0000313" key="10">
    <source>
        <dbReference type="EMBL" id="GAV85696.1"/>
    </source>
</evidence>
<dbReference type="PROSITE" id="PS50004">
    <property type="entry name" value="C2"/>
    <property type="match status" value="3"/>
</dbReference>
<dbReference type="CDD" id="cd04019">
    <property type="entry name" value="C2C_MCTP_PRT_plant"/>
    <property type="match status" value="1"/>
</dbReference>
<dbReference type="CDD" id="cd08378">
    <property type="entry name" value="C2B_MCTP_PRT_plant"/>
    <property type="match status" value="1"/>
</dbReference>
<keyword evidence="4" id="KW-0677">Repeat</keyword>
<keyword evidence="5" id="KW-0106">Calcium</keyword>
<dbReference type="Proteomes" id="UP000187406">
    <property type="component" value="Unassembled WGS sequence"/>
</dbReference>
<dbReference type="GO" id="GO:0016020">
    <property type="term" value="C:membrane"/>
    <property type="evidence" value="ECO:0007669"/>
    <property type="project" value="UniProtKB-SubCell"/>
</dbReference>
<dbReference type="SUPFAM" id="SSF49562">
    <property type="entry name" value="C2 domain (Calcium/lipid-binding domain, CaLB)"/>
    <property type="match status" value="3"/>
</dbReference>
<dbReference type="FunFam" id="2.60.40.150:FF:000090">
    <property type="entry name" value="C2 domain-containing protein"/>
    <property type="match status" value="1"/>
</dbReference>
<dbReference type="STRING" id="3775.A0A1Q3CZM1"/>
<dbReference type="InParanoid" id="A0A1Q3CZM1"/>
<feature type="transmembrane region" description="Helical" evidence="8">
    <location>
        <begin position="713"/>
        <end position="743"/>
    </location>
</feature>
<dbReference type="CDD" id="cd08379">
    <property type="entry name" value="C2D_MCTP_PRT_plant"/>
    <property type="match status" value="1"/>
</dbReference>
<feature type="domain" description="C2" evidence="9">
    <location>
        <begin position="180"/>
        <end position="303"/>
    </location>
</feature>
<comment type="similarity">
    <text evidence="2">Belongs to the MCTP family.</text>
</comment>
<dbReference type="PANTHER" id="PTHR31425:SF26">
    <property type="entry name" value="PROTEIN QUIRKY-LIKE"/>
    <property type="match status" value="1"/>
</dbReference>
<comment type="subcellular location">
    <subcellularLocation>
        <location evidence="1">Membrane</location>
        <topology evidence="1">Multi-pass membrane protein</topology>
    </subcellularLocation>
</comment>
<protein>
    <submittedName>
        <fullName evidence="10">C2 domain-containing protein/PRT_C domain-containing protein</fullName>
    </submittedName>
</protein>
<proteinExistence type="inferred from homology"/>
<evidence type="ECO:0000256" key="7">
    <source>
        <dbReference type="ARBA" id="ARBA00023136"/>
    </source>
</evidence>
<dbReference type="InterPro" id="IPR013583">
    <property type="entry name" value="MCTP_C"/>
</dbReference>
<accession>A0A1Q3CZM1</accession>
<dbReference type="Pfam" id="PF08372">
    <property type="entry name" value="PRT_C"/>
    <property type="match status" value="1"/>
</dbReference>
<evidence type="ECO:0000256" key="5">
    <source>
        <dbReference type="ARBA" id="ARBA00022837"/>
    </source>
</evidence>
<evidence type="ECO:0000259" key="9">
    <source>
        <dbReference type="PROSITE" id="PS50004"/>
    </source>
</evidence>
<feature type="domain" description="C2" evidence="9">
    <location>
        <begin position="343"/>
        <end position="469"/>
    </location>
</feature>
<name>A0A1Q3CZM1_CEPFO</name>
<feature type="transmembrane region" description="Helical" evidence="8">
    <location>
        <begin position="614"/>
        <end position="631"/>
    </location>
</feature>
<dbReference type="SMART" id="SM00239">
    <property type="entry name" value="C2"/>
    <property type="match status" value="3"/>
</dbReference>
<dbReference type="InterPro" id="IPR035892">
    <property type="entry name" value="C2_domain_sf"/>
</dbReference>
<keyword evidence="6 8" id="KW-1133">Transmembrane helix</keyword>
<dbReference type="Pfam" id="PF00168">
    <property type="entry name" value="C2"/>
    <property type="match status" value="3"/>
</dbReference>
<dbReference type="EMBL" id="BDDD01003642">
    <property type="protein sequence ID" value="GAV85696.1"/>
    <property type="molecule type" value="Genomic_DNA"/>
</dbReference>
<comment type="caution">
    <text evidence="10">The sequence shown here is derived from an EMBL/GenBank/DDBJ whole genome shotgun (WGS) entry which is preliminary data.</text>
</comment>